<organism evidence="1 2">
    <name type="scientific">Vararia minispora EC-137</name>
    <dbReference type="NCBI Taxonomy" id="1314806"/>
    <lineage>
        <taxon>Eukaryota</taxon>
        <taxon>Fungi</taxon>
        <taxon>Dikarya</taxon>
        <taxon>Basidiomycota</taxon>
        <taxon>Agaricomycotina</taxon>
        <taxon>Agaricomycetes</taxon>
        <taxon>Russulales</taxon>
        <taxon>Lachnocladiaceae</taxon>
        <taxon>Vararia</taxon>
    </lineage>
</organism>
<proteinExistence type="predicted"/>
<dbReference type="Proteomes" id="UP000814128">
    <property type="component" value="Unassembled WGS sequence"/>
</dbReference>
<reference evidence="1" key="2">
    <citation type="journal article" date="2022" name="New Phytol.">
        <title>Evolutionary transition to the ectomycorrhizal habit in the genomes of a hyperdiverse lineage of mushroom-forming fungi.</title>
        <authorList>
            <person name="Looney B."/>
            <person name="Miyauchi S."/>
            <person name="Morin E."/>
            <person name="Drula E."/>
            <person name="Courty P.E."/>
            <person name="Kohler A."/>
            <person name="Kuo A."/>
            <person name="LaButti K."/>
            <person name="Pangilinan J."/>
            <person name="Lipzen A."/>
            <person name="Riley R."/>
            <person name="Andreopoulos W."/>
            <person name="He G."/>
            <person name="Johnson J."/>
            <person name="Nolan M."/>
            <person name="Tritt A."/>
            <person name="Barry K.W."/>
            <person name="Grigoriev I.V."/>
            <person name="Nagy L.G."/>
            <person name="Hibbett D."/>
            <person name="Henrissat B."/>
            <person name="Matheny P.B."/>
            <person name="Labbe J."/>
            <person name="Martin F.M."/>
        </authorList>
    </citation>
    <scope>NUCLEOTIDE SEQUENCE</scope>
    <source>
        <strain evidence="1">EC-137</strain>
    </source>
</reference>
<dbReference type="EMBL" id="MU273685">
    <property type="protein sequence ID" value="KAI0029296.1"/>
    <property type="molecule type" value="Genomic_DNA"/>
</dbReference>
<comment type="caution">
    <text evidence="1">The sequence shown here is derived from an EMBL/GenBank/DDBJ whole genome shotgun (WGS) entry which is preliminary data.</text>
</comment>
<accession>A0ACB8QCE9</accession>
<name>A0ACB8QCE9_9AGAM</name>
<evidence type="ECO:0000313" key="2">
    <source>
        <dbReference type="Proteomes" id="UP000814128"/>
    </source>
</evidence>
<evidence type="ECO:0000313" key="1">
    <source>
        <dbReference type="EMBL" id="KAI0029296.1"/>
    </source>
</evidence>
<sequence length="500" mass="55907">MAIEAAEVSIVPTVFASDACSVYPAVKAAFPRRCPRRAVIMNLDTLSCIQSFLDRPTLVTSMLTCSDLYASGVRSLLQFDIILRCDASIRSFSAFLNRDRRTRLYLLRNFSLNFCETTAFFNTVKALLIDILTHSLRLEKLRLGGCISSLGDDNDVVARITALQHLRELHIHVSRDNAPSLLSDLQAPVEKLDIHVLDDLGDPWEAMPMVTRFSSSLEELCLSALVTLTSIRSSAVFPKMRRLSLNGAYFRHVGPLVAAFPNLDELYVAYAHLHTNEIEDARAANQHAQKIARWRRLDDLSGVLRALYVAAITSDVYRMSIQLVDCLESDVHRLSIVLVSARPRVLHLDFLLRVVHSLPAMIPPSERLIHLRLSINMAACTPDTSSGAILDGLYELVRQQTKLEHLFLRVFCCEWSTSDQEAYNERIIPFRGMVAHEIVQAFAVAVPSLRQILVLIEPNATLLSPDGNTMQASDRFAWTVDLDGSVRTEFEVGSQAMSTV</sequence>
<gene>
    <name evidence="1" type="ORF">K488DRAFT_88869</name>
</gene>
<keyword evidence="2" id="KW-1185">Reference proteome</keyword>
<reference evidence="1" key="1">
    <citation type="submission" date="2021-02" db="EMBL/GenBank/DDBJ databases">
        <authorList>
            <consortium name="DOE Joint Genome Institute"/>
            <person name="Ahrendt S."/>
            <person name="Looney B.P."/>
            <person name="Miyauchi S."/>
            <person name="Morin E."/>
            <person name="Drula E."/>
            <person name="Courty P.E."/>
            <person name="Chicoki N."/>
            <person name="Fauchery L."/>
            <person name="Kohler A."/>
            <person name="Kuo A."/>
            <person name="Labutti K."/>
            <person name="Pangilinan J."/>
            <person name="Lipzen A."/>
            <person name="Riley R."/>
            <person name="Andreopoulos W."/>
            <person name="He G."/>
            <person name="Johnson J."/>
            <person name="Barry K.W."/>
            <person name="Grigoriev I.V."/>
            <person name="Nagy L."/>
            <person name="Hibbett D."/>
            <person name="Henrissat B."/>
            <person name="Matheny P.B."/>
            <person name="Labbe J."/>
            <person name="Martin F."/>
        </authorList>
    </citation>
    <scope>NUCLEOTIDE SEQUENCE</scope>
    <source>
        <strain evidence="1">EC-137</strain>
    </source>
</reference>
<protein>
    <submittedName>
        <fullName evidence="1">Uncharacterized protein</fullName>
    </submittedName>
</protein>